<evidence type="ECO:0000313" key="2">
    <source>
        <dbReference type="EMBL" id="CAB4126079.1"/>
    </source>
</evidence>
<sequence length="89" mass="9785">MEGLAPEDFRRLESKVDKLTDAVTRLILVEERQTTQGERIGKVEVTLAAHDVAIAGNRQQIDQWVQRGIGAWAVAAVLFAIVKFVGGVK</sequence>
<evidence type="ECO:0000256" key="1">
    <source>
        <dbReference type="SAM" id="Phobius"/>
    </source>
</evidence>
<protein>
    <submittedName>
        <fullName evidence="3">Uncharacterized protein</fullName>
    </submittedName>
</protein>
<keyword evidence="1" id="KW-0812">Transmembrane</keyword>
<organism evidence="3">
    <name type="scientific">uncultured Caudovirales phage</name>
    <dbReference type="NCBI Taxonomy" id="2100421"/>
    <lineage>
        <taxon>Viruses</taxon>
        <taxon>Duplodnaviria</taxon>
        <taxon>Heunggongvirae</taxon>
        <taxon>Uroviricota</taxon>
        <taxon>Caudoviricetes</taxon>
        <taxon>Peduoviridae</taxon>
        <taxon>Maltschvirus</taxon>
        <taxon>Maltschvirus maltsch</taxon>
    </lineage>
</organism>
<dbReference type="EMBL" id="LR798218">
    <property type="protein sequence ID" value="CAB5194829.1"/>
    <property type="molecule type" value="Genomic_DNA"/>
</dbReference>
<proteinExistence type="predicted"/>
<evidence type="ECO:0000313" key="3">
    <source>
        <dbReference type="EMBL" id="CAB5194829.1"/>
    </source>
</evidence>
<accession>A0A6J7WB80</accession>
<name>A0A6J7WB80_9CAUD</name>
<keyword evidence="1" id="KW-1133">Transmembrane helix</keyword>
<dbReference type="EMBL" id="LR796192">
    <property type="protein sequence ID" value="CAB4126079.1"/>
    <property type="molecule type" value="Genomic_DNA"/>
</dbReference>
<gene>
    <name evidence="3" type="ORF">UFOVP170_26</name>
    <name evidence="2" type="ORF">UFOVP73_4</name>
</gene>
<reference evidence="3" key="1">
    <citation type="submission" date="2020-05" db="EMBL/GenBank/DDBJ databases">
        <authorList>
            <person name="Chiriac C."/>
            <person name="Salcher M."/>
            <person name="Ghai R."/>
            <person name="Kavagutti S V."/>
        </authorList>
    </citation>
    <scope>NUCLEOTIDE SEQUENCE</scope>
</reference>
<keyword evidence="1" id="KW-0472">Membrane</keyword>
<feature type="transmembrane region" description="Helical" evidence="1">
    <location>
        <begin position="69"/>
        <end position="88"/>
    </location>
</feature>